<feature type="compositionally biased region" description="Polar residues" evidence="4">
    <location>
        <begin position="317"/>
        <end position="329"/>
    </location>
</feature>
<comment type="caution">
    <text evidence="6">The sequence shown here is derived from an EMBL/GenBank/DDBJ whole genome shotgun (WGS) entry which is preliminary data.</text>
</comment>
<dbReference type="InterPro" id="IPR015943">
    <property type="entry name" value="WD40/YVTN_repeat-like_dom_sf"/>
</dbReference>
<evidence type="ECO:0000256" key="4">
    <source>
        <dbReference type="SAM" id="MobiDB-lite"/>
    </source>
</evidence>
<evidence type="ECO:0000256" key="1">
    <source>
        <dbReference type="ARBA" id="ARBA00022574"/>
    </source>
</evidence>
<dbReference type="OrthoDB" id="10251741at2759"/>
<dbReference type="EMBL" id="MCGO01000025">
    <property type="protein sequence ID" value="ORY43345.1"/>
    <property type="molecule type" value="Genomic_DNA"/>
</dbReference>
<evidence type="ECO:0000256" key="2">
    <source>
        <dbReference type="ARBA" id="ARBA00022737"/>
    </source>
</evidence>
<evidence type="ECO:0000259" key="5">
    <source>
        <dbReference type="Pfam" id="PF23760"/>
    </source>
</evidence>
<dbReference type="Proteomes" id="UP000193642">
    <property type="component" value="Unassembled WGS sequence"/>
</dbReference>
<dbReference type="STRING" id="329046.A0A1Y2CAI6"/>
<feature type="compositionally biased region" description="Basic residues" evidence="4">
    <location>
        <begin position="27"/>
        <end position="36"/>
    </location>
</feature>
<feature type="compositionally biased region" description="Pro residues" evidence="4">
    <location>
        <begin position="337"/>
        <end position="347"/>
    </location>
</feature>
<dbReference type="SMART" id="SM00320">
    <property type="entry name" value="WD40"/>
    <property type="match status" value="3"/>
</dbReference>
<dbReference type="InterPro" id="IPR036322">
    <property type="entry name" value="WD40_repeat_dom_sf"/>
</dbReference>
<dbReference type="InterPro" id="IPR019775">
    <property type="entry name" value="WD40_repeat_CS"/>
</dbReference>
<dbReference type="InterPro" id="IPR056151">
    <property type="entry name" value="Beta-prop_DCAF12"/>
</dbReference>
<keyword evidence="7" id="KW-1185">Reference proteome</keyword>
<name>A0A1Y2CAI6_9FUNG</name>
<gene>
    <name evidence="6" type="ORF">BCR33DRAFT_717572</name>
</gene>
<sequence>MNRRDAAFLSRRSLGHERERQSGHLQNKQHKMKRQTPMRNSADSLATLFSRTSNSSFVFQSDDNSFPESDHPTRPRIPHIKRASHSHRSVALPQNTNKVFASVWLDAERVLVGTKCNALIVVDAVRARAAHSIAPICGFWDNDCWTDGVVHPSAVTPDISSQTEQVPAATYPILSPPPRHTQPFLAWTPTLAADILQDLPYLQGRPSAAAILMQNYHHQQVHQQQNTQQYVFQQPECKGIHSVAVNPSRTLLAVAAGTPLETIQIYTLPSLEAYALLRCHTDMVFAIQFATDTTLFSGGRDGQVCFWNLSDTSTLESTLPRTASSSGSIQVHRPIRNNPPPTNPTPPTHAKSILHHIPNMLGKLFSSTPPSLSQPLHPEPTFIGSLHLPKHRIRDISLPTPSTLATLTSTTGTLKIFDITKSHGIQSATPALDVKLIHTQETVCMTALGGAVGGGGSALVVGSMSHVSLVDVRVGAVVSSIKSVDEGWGVRSLATPTATQGWVVSVGGGVGRVSFLDLRAMGYLDVDGGVSGKDGVVERYLTVEEKNGGGGGRGVMKDAIYTLSYCPYGVRLFAGGGPLQLSLKGSYAGIWG</sequence>
<feature type="domain" description="DDB1- and CUL4-associated factor 12 beta-propeller" evidence="5">
    <location>
        <begin position="225"/>
        <end position="323"/>
    </location>
</feature>
<keyword evidence="1 3" id="KW-0853">WD repeat</keyword>
<dbReference type="Pfam" id="PF23760">
    <property type="entry name" value="Beta-prop_DCAF12"/>
    <property type="match status" value="3"/>
</dbReference>
<feature type="region of interest" description="Disordered" evidence="4">
    <location>
        <begin position="317"/>
        <end position="351"/>
    </location>
</feature>
<reference evidence="6 7" key="1">
    <citation type="submission" date="2016-07" db="EMBL/GenBank/DDBJ databases">
        <title>Pervasive Adenine N6-methylation of Active Genes in Fungi.</title>
        <authorList>
            <consortium name="DOE Joint Genome Institute"/>
            <person name="Mondo S.J."/>
            <person name="Dannebaum R.O."/>
            <person name="Kuo R.C."/>
            <person name="Labutti K."/>
            <person name="Haridas S."/>
            <person name="Kuo A."/>
            <person name="Salamov A."/>
            <person name="Ahrendt S.R."/>
            <person name="Lipzen A."/>
            <person name="Sullivan W."/>
            <person name="Andreopoulos W.B."/>
            <person name="Clum A."/>
            <person name="Lindquist E."/>
            <person name="Daum C."/>
            <person name="Ramamoorthy G.K."/>
            <person name="Gryganskyi A."/>
            <person name="Culley D."/>
            <person name="Magnuson J.K."/>
            <person name="James T.Y."/>
            <person name="O'Malley M.A."/>
            <person name="Stajich J.E."/>
            <person name="Spatafora J.W."/>
            <person name="Visel A."/>
            <person name="Grigoriev I.V."/>
        </authorList>
    </citation>
    <scope>NUCLEOTIDE SEQUENCE [LARGE SCALE GENOMIC DNA]</scope>
    <source>
        <strain evidence="6 7">JEL800</strain>
    </source>
</reference>
<dbReference type="PROSITE" id="PS00678">
    <property type="entry name" value="WD_REPEATS_1"/>
    <property type="match status" value="1"/>
</dbReference>
<evidence type="ECO:0000313" key="6">
    <source>
        <dbReference type="EMBL" id="ORY43345.1"/>
    </source>
</evidence>
<dbReference type="Gene3D" id="2.130.10.10">
    <property type="entry name" value="YVTN repeat-like/Quinoprotein amine dehydrogenase"/>
    <property type="match status" value="1"/>
</dbReference>
<dbReference type="SUPFAM" id="SSF50978">
    <property type="entry name" value="WD40 repeat-like"/>
    <property type="match status" value="1"/>
</dbReference>
<feature type="domain" description="DDB1- and CUL4-associated factor 12 beta-propeller" evidence="5">
    <location>
        <begin position="96"/>
        <end position="126"/>
    </location>
</feature>
<feature type="repeat" description="WD" evidence="3">
    <location>
        <begin position="277"/>
        <end position="317"/>
    </location>
</feature>
<dbReference type="InterPro" id="IPR001680">
    <property type="entry name" value="WD40_rpt"/>
</dbReference>
<keyword evidence="2" id="KW-0677">Repeat</keyword>
<protein>
    <recommendedName>
        <fullName evidence="5">DDB1- and CUL4-associated factor 12 beta-propeller domain-containing protein</fullName>
    </recommendedName>
</protein>
<feature type="domain" description="DDB1- and CUL4-associated factor 12 beta-propeller" evidence="5">
    <location>
        <begin position="428"/>
        <end position="591"/>
    </location>
</feature>
<organism evidence="6 7">
    <name type="scientific">Rhizoclosmatium globosum</name>
    <dbReference type="NCBI Taxonomy" id="329046"/>
    <lineage>
        <taxon>Eukaryota</taxon>
        <taxon>Fungi</taxon>
        <taxon>Fungi incertae sedis</taxon>
        <taxon>Chytridiomycota</taxon>
        <taxon>Chytridiomycota incertae sedis</taxon>
        <taxon>Chytridiomycetes</taxon>
        <taxon>Chytridiales</taxon>
        <taxon>Chytriomycetaceae</taxon>
        <taxon>Rhizoclosmatium</taxon>
    </lineage>
</organism>
<evidence type="ECO:0000256" key="3">
    <source>
        <dbReference type="PROSITE-ProRule" id="PRU00221"/>
    </source>
</evidence>
<proteinExistence type="predicted"/>
<accession>A0A1Y2CAI6</accession>
<dbReference type="PROSITE" id="PS50294">
    <property type="entry name" value="WD_REPEATS_REGION"/>
    <property type="match status" value="1"/>
</dbReference>
<dbReference type="AlphaFoldDB" id="A0A1Y2CAI6"/>
<dbReference type="PROSITE" id="PS50082">
    <property type="entry name" value="WD_REPEATS_2"/>
    <property type="match status" value="1"/>
</dbReference>
<evidence type="ECO:0000313" key="7">
    <source>
        <dbReference type="Proteomes" id="UP000193642"/>
    </source>
</evidence>
<feature type="region of interest" description="Disordered" evidence="4">
    <location>
        <begin position="1"/>
        <end position="40"/>
    </location>
</feature>